<feature type="transmembrane region" description="Helical" evidence="1">
    <location>
        <begin position="6"/>
        <end position="27"/>
    </location>
</feature>
<dbReference type="RefSeq" id="WP_203633687.1">
    <property type="nucleotide sequence ID" value="NZ_BOLV01000010.1"/>
</dbReference>
<dbReference type="InterPro" id="IPR008407">
    <property type="entry name" value="Brnchd-chn_aa_trnsp_AzlD"/>
</dbReference>
<evidence type="ECO:0000256" key="1">
    <source>
        <dbReference type="SAM" id="Phobius"/>
    </source>
</evidence>
<dbReference type="Pfam" id="PF05437">
    <property type="entry name" value="AzlD"/>
    <property type="match status" value="1"/>
</dbReference>
<protein>
    <submittedName>
        <fullName evidence="2">AzlD domain-containing protein</fullName>
    </submittedName>
</protein>
<dbReference type="Proteomes" id="UP001597199">
    <property type="component" value="Unassembled WGS sequence"/>
</dbReference>
<keyword evidence="1" id="KW-0472">Membrane</keyword>
<keyword evidence="1" id="KW-0812">Transmembrane</keyword>
<evidence type="ECO:0000313" key="2">
    <source>
        <dbReference type="EMBL" id="MFD1397867.1"/>
    </source>
</evidence>
<feature type="transmembrane region" description="Helical" evidence="1">
    <location>
        <begin position="39"/>
        <end position="59"/>
    </location>
</feature>
<dbReference type="EMBL" id="JBHTOA010000011">
    <property type="protein sequence ID" value="MFD1397867.1"/>
    <property type="molecule type" value="Genomic_DNA"/>
</dbReference>
<organism evidence="2 3">
    <name type="scientific">Lacticaseibacillus suilingensis</name>
    <dbReference type="NCBI Taxonomy" id="2799577"/>
    <lineage>
        <taxon>Bacteria</taxon>
        <taxon>Bacillati</taxon>
        <taxon>Bacillota</taxon>
        <taxon>Bacilli</taxon>
        <taxon>Lactobacillales</taxon>
        <taxon>Lactobacillaceae</taxon>
        <taxon>Lacticaseibacillus</taxon>
    </lineage>
</organism>
<gene>
    <name evidence="2" type="ORF">ACFQ41_00925</name>
</gene>
<sequence length="108" mass="11611">MTNYILLTIVLSGLVTWLLRVVPFVLVKTTTLPAAVVRFLSFVPVAILTAIFVESLLVYRPGAWPGVNWENLLASLPAVVTAVITKSLLAVVLVGVIAMAVIRLLGWG</sequence>
<reference evidence="3" key="1">
    <citation type="journal article" date="2019" name="Int. J. Syst. Evol. Microbiol.">
        <title>The Global Catalogue of Microorganisms (GCM) 10K type strain sequencing project: providing services to taxonomists for standard genome sequencing and annotation.</title>
        <authorList>
            <consortium name="The Broad Institute Genomics Platform"/>
            <consortium name="The Broad Institute Genome Sequencing Center for Infectious Disease"/>
            <person name="Wu L."/>
            <person name="Ma J."/>
        </authorList>
    </citation>
    <scope>NUCLEOTIDE SEQUENCE [LARGE SCALE GENOMIC DNA]</scope>
    <source>
        <strain evidence="3">CCM 9110</strain>
    </source>
</reference>
<comment type="caution">
    <text evidence="2">The sequence shown here is derived from an EMBL/GenBank/DDBJ whole genome shotgun (WGS) entry which is preliminary data.</text>
</comment>
<keyword evidence="3" id="KW-1185">Reference proteome</keyword>
<evidence type="ECO:0000313" key="3">
    <source>
        <dbReference type="Proteomes" id="UP001597199"/>
    </source>
</evidence>
<accession>A0ABW4BFL2</accession>
<feature type="transmembrane region" description="Helical" evidence="1">
    <location>
        <begin position="79"/>
        <end position="105"/>
    </location>
</feature>
<name>A0ABW4BFL2_9LACO</name>
<proteinExistence type="predicted"/>
<keyword evidence="1" id="KW-1133">Transmembrane helix</keyword>